<proteinExistence type="predicted"/>
<gene>
    <name evidence="2" type="ORF">ENM46_04460</name>
</gene>
<dbReference type="SUPFAM" id="SSF50249">
    <property type="entry name" value="Nucleic acid-binding proteins"/>
    <property type="match status" value="1"/>
</dbReference>
<feature type="domain" description="S1 motif" evidence="1">
    <location>
        <begin position="4"/>
        <end position="72"/>
    </location>
</feature>
<dbReference type="InterPro" id="IPR003029">
    <property type="entry name" value="S1_domain"/>
</dbReference>
<protein>
    <submittedName>
        <fullName evidence="2">S1 RNA-binding domain-containing protein</fullName>
    </submittedName>
</protein>
<dbReference type="GO" id="GO:0003735">
    <property type="term" value="F:structural constituent of ribosome"/>
    <property type="evidence" value="ECO:0007669"/>
    <property type="project" value="TreeGrafter"/>
</dbReference>
<name>A0A7C5U388_9BACT</name>
<dbReference type="InterPro" id="IPR012340">
    <property type="entry name" value="NA-bd_OB-fold"/>
</dbReference>
<dbReference type="PROSITE" id="PS50126">
    <property type="entry name" value="S1"/>
    <property type="match status" value="1"/>
</dbReference>
<reference evidence="2" key="1">
    <citation type="journal article" date="2020" name="mSystems">
        <title>Genome- and Community-Level Interaction Insights into Carbon Utilization and Element Cycling Functions of Hydrothermarchaeota in Hydrothermal Sediment.</title>
        <authorList>
            <person name="Zhou Z."/>
            <person name="Liu Y."/>
            <person name="Xu W."/>
            <person name="Pan J."/>
            <person name="Luo Z.H."/>
            <person name="Li M."/>
        </authorList>
    </citation>
    <scope>NUCLEOTIDE SEQUENCE [LARGE SCALE GENOMIC DNA]</scope>
    <source>
        <strain evidence="2">SpSt-1088</strain>
    </source>
</reference>
<dbReference type="EMBL" id="DRXW01000273">
    <property type="protein sequence ID" value="HHR34179.1"/>
    <property type="molecule type" value="Genomic_DNA"/>
</dbReference>
<dbReference type="AlphaFoldDB" id="A0A7C5U388"/>
<dbReference type="SMART" id="SM00316">
    <property type="entry name" value="S1"/>
    <property type="match status" value="1"/>
</dbReference>
<dbReference type="InterPro" id="IPR050437">
    <property type="entry name" value="Ribos_protein_bS1-like"/>
</dbReference>
<dbReference type="Pfam" id="PF00575">
    <property type="entry name" value="S1"/>
    <property type="match status" value="1"/>
</dbReference>
<dbReference type="PANTHER" id="PTHR10724">
    <property type="entry name" value="30S RIBOSOMAL PROTEIN S1"/>
    <property type="match status" value="1"/>
</dbReference>
<dbReference type="GO" id="GO:0006412">
    <property type="term" value="P:translation"/>
    <property type="evidence" value="ECO:0007669"/>
    <property type="project" value="TreeGrafter"/>
</dbReference>
<evidence type="ECO:0000313" key="2">
    <source>
        <dbReference type="EMBL" id="HHR34179.1"/>
    </source>
</evidence>
<dbReference type="GO" id="GO:0003729">
    <property type="term" value="F:mRNA binding"/>
    <property type="evidence" value="ECO:0007669"/>
    <property type="project" value="TreeGrafter"/>
</dbReference>
<dbReference type="Gene3D" id="2.40.50.140">
    <property type="entry name" value="Nucleic acid-binding proteins"/>
    <property type="match status" value="1"/>
</dbReference>
<comment type="caution">
    <text evidence="2">The sequence shown here is derived from an EMBL/GenBank/DDBJ whole genome shotgun (WGS) entry which is preliminary data.</text>
</comment>
<evidence type="ECO:0000259" key="1">
    <source>
        <dbReference type="PROSITE" id="PS50126"/>
    </source>
</evidence>
<accession>A0A7C5U388</accession>
<organism evidence="2">
    <name type="scientific">Fervidobacterium nodosum</name>
    <dbReference type="NCBI Taxonomy" id="2424"/>
    <lineage>
        <taxon>Bacteria</taxon>
        <taxon>Thermotogati</taxon>
        <taxon>Thermotogota</taxon>
        <taxon>Thermotogae</taxon>
        <taxon>Thermotogales</taxon>
        <taxon>Fervidobacteriaceae</taxon>
        <taxon>Fervidobacterium</taxon>
    </lineage>
</organism>
<sequence length="119" mass="13695">MEVGQVVKGKVVEVLKFGANVELENGEKGFVHISKISNQYVQKVDDFLKVGQEIEAKVIGKGRDGKWELSLKEETKETEAESKKEDFEKKLAKFLKDSQKTYSEYKKRLDKKQGVTKRR</sequence>